<dbReference type="InterPro" id="IPR015908">
    <property type="entry name" value="Allantoicase_dom"/>
</dbReference>
<dbReference type="Pfam" id="PF03561">
    <property type="entry name" value="Allantoicase"/>
    <property type="match status" value="2"/>
</dbReference>
<dbReference type="EMBL" id="GFDL01005081">
    <property type="protein sequence ID" value="JAV29964.1"/>
    <property type="molecule type" value="Transcribed_RNA"/>
</dbReference>
<dbReference type="PANTHER" id="PTHR12045">
    <property type="entry name" value="ALLANTOICASE"/>
    <property type="match status" value="1"/>
</dbReference>
<comment type="similarity">
    <text evidence="1">Belongs to the allantoicase family.</text>
</comment>
<protein>
    <recommendedName>
        <fullName evidence="2">Allantoate amidinohydrolase</fullName>
    </recommendedName>
</protein>
<organism evidence="4">
    <name type="scientific">Culex tarsalis</name>
    <name type="common">Encephalitis mosquito</name>
    <dbReference type="NCBI Taxonomy" id="7177"/>
    <lineage>
        <taxon>Eukaryota</taxon>
        <taxon>Metazoa</taxon>
        <taxon>Ecdysozoa</taxon>
        <taxon>Arthropoda</taxon>
        <taxon>Hexapoda</taxon>
        <taxon>Insecta</taxon>
        <taxon>Pterygota</taxon>
        <taxon>Neoptera</taxon>
        <taxon>Endopterygota</taxon>
        <taxon>Diptera</taxon>
        <taxon>Nematocera</taxon>
        <taxon>Culicoidea</taxon>
        <taxon>Culicidae</taxon>
        <taxon>Culicinae</taxon>
        <taxon>Culicini</taxon>
        <taxon>Culex</taxon>
        <taxon>Culex</taxon>
    </lineage>
</organism>
<proteinExistence type="inferred from homology"/>
<dbReference type="InterPro" id="IPR008979">
    <property type="entry name" value="Galactose-bd-like_sf"/>
</dbReference>
<evidence type="ECO:0000313" key="4">
    <source>
        <dbReference type="EMBL" id="JAV29964.1"/>
    </source>
</evidence>
<sequence>MSSAVQKKTVEPAFVQLSELASKSSGGRVLFATDDWFAPAEWMLADSEPIFVADKYTTFGKWMDGWETRRKRIAGHDWCIVRLAAPARIFGIMVDTAHFTGNFAPRFSLQGATLNATEEESIPERGREMMGTACSEKDLQLMAALETDRWTEIIEMTPLKPGYEDTRKQYFSVTSDQVFSHLKVNIFPDGGIARLRVFGQVQPNLQAIASSGRLVDLLGMLNGGQCLSFSNAHYGHPRNLCKPNRGINMGDGWETARRLDRPPVLKTDRQGILQVPGCEWAIFKLCSPRSKVEKIVVDTNHFKGNFPDNVKIEAALLAETATLQSAQWKVMLDSSKLSAHREHAYQEESLRFRGPCSHVRITMAPDGGISRVRLFGLVL</sequence>
<dbReference type="Gene3D" id="2.60.120.260">
    <property type="entry name" value="Galactose-binding domain-like"/>
    <property type="match status" value="2"/>
</dbReference>
<dbReference type="AlphaFoldDB" id="A0A1Q3FQZ1"/>
<reference evidence="4" key="1">
    <citation type="submission" date="2017-01" db="EMBL/GenBank/DDBJ databases">
        <title>A deep insight into the sialotranscriptome of adult male and female Cluex tarsalis mosquitoes.</title>
        <authorList>
            <person name="Ribeiro J.M."/>
            <person name="Moreira F."/>
            <person name="Bernard K.A."/>
            <person name="Calvo E."/>
        </authorList>
    </citation>
    <scope>NUCLEOTIDE SEQUENCE</scope>
    <source>
        <strain evidence="4">Kern County</strain>
        <tissue evidence="4">Salivary glands</tissue>
    </source>
</reference>
<dbReference type="PANTHER" id="PTHR12045:SF3">
    <property type="entry name" value="INACTIVE ALLANTOICASE-RELATED"/>
    <property type="match status" value="1"/>
</dbReference>
<dbReference type="HAMAP" id="MF_00813">
    <property type="entry name" value="Allantoicase"/>
    <property type="match status" value="1"/>
</dbReference>
<dbReference type="FunFam" id="2.60.120.260:FF:000077">
    <property type="entry name" value="Probable allantoicase"/>
    <property type="match status" value="1"/>
</dbReference>
<dbReference type="NCBIfam" id="TIGR02961">
    <property type="entry name" value="allantoicase"/>
    <property type="match status" value="1"/>
</dbReference>
<dbReference type="GO" id="GO:0000256">
    <property type="term" value="P:allantoin catabolic process"/>
    <property type="evidence" value="ECO:0007669"/>
    <property type="project" value="InterPro"/>
</dbReference>
<feature type="domain" description="Allantoicase" evidence="3">
    <location>
        <begin position="223"/>
        <end position="377"/>
    </location>
</feature>
<evidence type="ECO:0000256" key="1">
    <source>
        <dbReference type="ARBA" id="ARBA00009242"/>
    </source>
</evidence>
<name>A0A1Q3FQZ1_CULTA</name>
<dbReference type="GO" id="GO:0004037">
    <property type="term" value="F:allantoicase activity"/>
    <property type="evidence" value="ECO:0007669"/>
    <property type="project" value="InterPro"/>
</dbReference>
<evidence type="ECO:0000256" key="2">
    <source>
        <dbReference type="ARBA" id="ARBA00031078"/>
    </source>
</evidence>
<evidence type="ECO:0000259" key="3">
    <source>
        <dbReference type="Pfam" id="PF03561"/>
    </source>
</evidence>
<dbReference type="PIRSF" id="PIRSF016516">
    <property type="entry name" value="Allantoicase"/>
    <property type="match status" value="1"/>
</dbReference>
<dbReference type="InterPro" id="IPR005164">
    <property type="entry name" value="Allantoicase"/>
</dbReference>
<dbReference type="SUPFAM" id="SSF49785">
    <property type="entry name" value="Galactose-binding domain-like"/>
    <property type="match status" value="2"/>
</dbReference>
<feature type="domain" description="Allantoicase" evidence="3">
    <location>
        <begin position="26"/>
        <end position="201"/>
    </location>
</feature>
<accession>A0A1Q3FQZ1</accession>